<sequence>MTANTPVLPLTAAEADALVASVRRASEEQGIRTAVTVLDAGGHLLAFRRDDRALLIAGETSTRKAFTALQLDAPTADLVDAVQPGGMLHTLPTALDRPLLFIAGGLPIHRDGRVIGAVGVGGAAPEQDHRVAAAAIEEVIGG</sequence>
<dbReference type="Pfam" id="PF03928">
    <property type="entry name" value="HbpS-like"/>
    <property type="match status" value="1"/>
</dbReference>
<organism evidence="1 2">
    <name type="scientific">Streptomyces cinnamoneus</name>
    <name type="common">Streptoverticillium cinnamoneum</name>
    <dbReference type="NCBI Taxonomy" id="53446"/>
    <lineage>
        <taxon>Bacteria</taxon>
        <taxon>Bacillati</taxon>
        <taxon>Actinomycetota</taxon>
        <taxon>Actinomycetes</taxon>
        <taxon>Kitasatosporales</taxon>
        <taxon>Streptomycetaceae</taxon>
        <taxon>Streptomyces</taxon>
        <taxon>Streptomyces cinnamoneus group</taxon>
    </lineage>
</organism>
<proteinExistence type="predicted"/>
<dbReference type="SUPFAM" id="SSF143744">
    <property type="entry name" value="GlcG-like"/>
    <property type="match status" value="1"/>
</dbReference>
<dbReference type="EMBL" id="BMVB01000002">
    <property type="protein sequence ID" value="GHC36434.1"/>
    <property type="molecule type" value="Genomic_DNA"/>
</dbReference>
<reference evidence="1" key="2">
    <citation type="submission" date="2020-09" db="EMBL/GenBank/DDBJ databases">
        <authorList>
            <person name="Sun Q."/>
            <person name="Ohkuma M."/>
        </authorList>
    </citation>
    <scope>NUCLEOTIDE SEQUENCE</scope>
    <source>
        <strain evidence="1">JCM 4633</strain>
    </source>
</reference>
<name>A0A918WDW2_STRCJ</name>
<dbReference type="RefSeq" id="WP_190108127.1">
    <property type="nucleotide sequence ID" value="NZ_BMVB01000002.1"/>
</dbReference>
<evidence type="ECO:0008006" key="3">
    <source>
        <dbReference type="Google" id="ProtNLM"/>
    </source>
</evidence>
<comment type="caution">
    <text evidence="1">The sequence shown here is derived from an EMBL/GenBank/DDBJ whole genome shotgun (WGS) entry which is preliminary data.</text>
</comment>
<dbReference type="Gene3D" id="3.30.450.150">
    <property type="entry name" value="Haem-degrading domain"/>
    <property type="match status" value="1"/>
</dbReference>
<dbReference type="AlphaFoldDB" id="A0A918WDW2"/>
<gene>
    <name evidence="1" type="ORF">GCM10010507_07020</name>
</gene>
<evidence type="ECO:0000313" key="1">
    <source>
        <dbReference type="EMBL" id="GHC36434.1"/>
    </source>
</evidence>
<reference evidence="1" key="1">
    <citation type="journal article" date="2014" name="Int. J. Syst. Evol. Microbiol.">
        <title>Complete genome sequence of Corynebacterium casei LMG S-19264T (=DSM 44701T), isolated from a smear-ripened cheese.</title>
        <authorList>
            <consortium name="US DOE Joint Genome Institute (JGI-PGF)"/>
            <person name="Walter F."/>
            <person name="Albersmeier A."/>
            <person name="Kalinowski J."/>
            <person name="Ruckert C."/>
        </authorList>
    </citation>
    <scope>NUCLEOTIDE SEQUENCE</scope>
    <source>
        <strain evidence="1">JCM 4633</strain>
    </source>
</reference>
<dbReference type="Proteomes" id="UP000646244">
    <property type="component" value="Unassembled WGS sequence"/>
</dbReference>
<dbReference type="InterPro" id="IPR038084">
    <property type="entry name" value="PduO/GlcC-like_sf"/>
</dbReference>
<dbReference type="PANTHER" id="PTHR34309:SF1">
    <property type="entry name" value="PROTEIN GLCG"/>
    <property type="match status" value="1"/>
</dbReference>
<dbReference type="InterPro" id="IPR052517">
    <property type="entry name" value="GlcG_carb_metab_protein"/>
</dbReference>
<dbReference type="PANTHER" id="PTHR34309">
    <property type="entry name" value="SLR1406 PROTEIN"/>
    <property type="match status" value="1"/>
</dbReference>
<accession>A0A918WDW2</accession>
<protein>
    <recommendedName>
        <fullName evidence="3">Heme-binding protein</fullName>
    </recommendedName>
</protein>
<evidence type="ECO:0000313" key="2">
    <source>
        <dbReference type="Proteomes" id="UP000646244"/>
    </source>
</evidence>
<dbReference type="InterPro" id="IPR005624">
    <property type="entry name" value="PduO/GlcC-like"/>
</dbReference>